<feature type="chain" id="PRO_5038662676" evidence="1">
    <location>
        <begin position="26"/>
        <end position="48"/>
    </location>
</feature>
<sequence>MKNKIIKSLTLGLSCLMLTLTISTATLSNNTKSTNTHIIKIDIESPNS</sequence>
<reference evidence="2 3" key="1">
    <citation type="submission" date="2017-04" db="EMBL/GenBank/DDBJ databases">
        <authorList>
            <person name="Afonso C.L."/>
            <person name="Miller P.J."/>
            <person name="Scott M.A."/>
            <person name="Spackman E."/>
            <person name="Goraichik I."/>
            <person name="Dimitrov K.M."/>
            <person name="Suarez D.L."/>
            <person name="Swayne D.E."/>
        </authorList>
    </citation>
    <scope>NUCLEOTIDE SEQUENCE [LARGE SCALE GENOMIC DNA]</scope>
    <source>
        <strain evidence="2 3">DSM 12555</strain>
    </source>
</reference>
<name>A0A1W1Y0D0_9CLOT</name>
<accession>A0A1W1Y0D0</accession>
<dbReference type="AlphaFoldDB" id="A0A1W1Y0D0"/>
<evidence type="ECO:0000313" key="3">
    <source>
        <dbReference type="Proteomes" id="UP000192468"/>
    </source>
</evidence>
<organism evidence="2 3">
    <name type="scientific">Clostridium acidisoli DSM 12555</name>
    <dbReference type="NCBI Taxonomy" id="1121291"/>
    <lineage>
        <taxon>Bacteria</taxon>
        <taxon>Bacillati</taxon>
        <taxon>Bacillota</taxon>
        <taxon>Clostridia</taxon>
        <taxon>Eubacteriales</taxon>
        <taxon>Clostridiaceae</taxon>
        <taxon>Clostridium</taxon>
    </lineage>
</organism>
<keyword evidence="3" id="KW-1185">Reference proteome</keyword>
<evidence type="ECO:0000256" key="1">
    <source>
        <dbReference type="SAM" id="SignalP"/>
    </source>
</evidence>
<evidence type="ECO:0000313" key="2">
    <source>
        <dbReference type="EMBL" id="SMC29587.1"/>
    </source>
</evidence>
<dbReference type="Proteomes" id="UP000192468">
    <property type="component" value="Unassembled WGS sequence"/>
</dbReference>
<proteinExistence type="predicted"/>
<gene>
    <name evidence="2" type="ORF">SAMN02745134_03947</name>
</gene>
<protein>
    <submittedName>
        <fullName evidence="2">Uncharacterized protein</fullName>
    </submittedName>
</protein>
<dbReference type="RefSeq" id="WP_176212769.1">
    <property type="nucleotide sequence ID" value="NZ_FWXH01000052.1"/>
</dbReference>
<keyword evidence="1" id="KW-0732">Signal</keyword>
<feature type="signal peptide" evidence="1">
    <location>
        <begin position="1"/>
        <end position="25"/>
    </location>
</feature>
<dbReference type="STRING" id="1121291.SAMN02745134_03947"/>
<dbReference type="EMBL" id="FWXH01000052">
    <property type="protein sequence ID" value="SMC29587.1"/>
    <property type="molecule type" value="Genomic_DNA"/>
</dbReference>